<dbReference type="SUPFAM" id="SSF48317">
    <property type="entry name" value="Acid phosphatase/Vanadium-dependent haloperoxidase"/>
    <property type="match status" value="1"/>
</dbReference>
<comment type="caution">
    <text evidence="9">The sequence shown here is derived from an EMBL/GenBank/DDBJ whole genome shotgun (WGS) entry which is preliminary data.</text>
</comment>
<name>A0ABS5G400_9BRAD</name>
<feature type="transmembrane region" description="Helical" evidence="7">
    <location>
        <begin position="205"/>
        <end position="221"/>
    </location>
</feature>
<evidence type="ECO:0000313" key="9">
    <source>
        <dbReference type="EMBL" id="MBR1136040.1"/>
    </source>
</evidence>
<evidence type="ECO:0000256" key="4">
    <source>
        <dbReference type="ARBA" id="ARBA00022801"/>
    </source>
</evidence>
<dbReference type="InterPro" id="IPR036938">
    <property type="entry name" value="PAP2/HPO_sf"/>
</dbReference>
<feature type="transmembrane region" description="Helical" evidence="7">
    <location>
        <begin position="175"/>
        <end position="198"/>
    </location>
</feature>
<dbReference type="Proteomes" id="UP001314635">
    <property type="component" value="Unassembled WGS sequence"/>
</dbReference>
<evidence type="ECO:0000256" key="3">
    <source>
        <dbReference type="ARBA" id="ARBA00022692"/>
    </source>
</evidence>
<evidence type="ECO:0000259" key="8">
    <source>
        <dbReference type="SMART" id="SM00014"/>
    </source>
</evidence>
<evidence type="ECO:0000256" key="1">
    <source>
        <dbReference type="ARBA" id="ARBA00004651"/>
    </source>
</evidence>
<dbReference type="Gene3D" id="1.20.144.10">
    <property type="entry name" value="Phosphatidic acid phosphatase type 2/haloperoxidase"/>
    <property type="match status" value="1"/>
</dbReference>
<reference evidence="10" key="1">
    <citation type="journal article" date="2021" name="ISME J.">
        <title>Evolutionary origin and ecological implication of a unique nif island in free-living Bradyrhizobium lineages.</title>
        <authorList>
            <person name="Tao J."/>
        </authorList>
    </citation>
    <scope>NUCLEOTIDE SEQUENCE [LARGE SCALE GENOMIC DNA]</scope>
    <source>
        <strain evidence="10">SZCCT0094</strain>
    </source>
</reference>
<keyword evidence="4" id="KW-0378">Hydrolase</keyword>
<dbReference type="PANTHER" id="PTHR14969:SF62">
    <property type="entry name" value="DECAPRENYLPHOSPHORYL-5-PHOSPHORIBOSE PHOSPHATASE RV3807C-RELATED"/>
    <property type="match status" value="1"/>
</dbReference>
<evidence type="ECO:0000256" key="2">
    <source>
        <dbReference type="ARBA" id="ARBA00022475"/>
    </source>
</evidence>
<feature type="transmembrane region" description="Helical" evidence="7">
    <location>
        <begin position="130"/>
        <end position="151"/>
    </location>
</feature>
<keyword evidence="10" id="KW-1185">Reference proteome</keyword>
<evidence type="ECO:0000313" key="10">
    <source>
        <dbReference type="Proteomes" id="UP001314635"/>
    </source>
</evidence>
<gene>
    <name evidence="9" type="ORF">JQ619_09700</name>
</gene>
<accession>A0ABS5G400</accession>
<dbReference type="RefSeq" id="WP_172236437.1">
    <property type="nucleotide sequence ID" value="NZ_JABFDP010000009.1"/>
</dbReference>
<dbReference type="SMART" id="SM00014">
    <property type="entry name" value="acidPPc"/>
    <property type="match status" value="1"/>
</dbReference>
<evidence type="ECO:0000256" key="5">
    <source>
        <dbReference type="ARBA" id="ARBA00022989"/>
    </source>
</evidence>
<keyword evidence="3 7" id="KW-0812">Transmembrane</keyword>
<evidence type="ECO:0000256" key="6">
    <source>
        <dbReference type="ARBA" id="ARBA00023136"/>
    </source>
</evidence>
<feature type="transmembrane region" description="Helical" evidence="7">
    <location>
        <begin position="227"/>
        <end position="245"/>
    </location>
</feature>
<sequence length="263" mass="28519">MSASGSPSPSSTYLSQLALVGKFSLGRLVRRPQAVPDAPSWQRLSRQLLLVAGIGVSAILVLMFAFDAYEIGLMPARGTPSLWPVRILTDFGQDEYVLALLALGVVVTILIAPLWPEATRSRLLNFATHVQYLFFAVLSSVLAAQVLKYVIGRGRPFVGGKANAFNFEPFNGTPAYFSMPSAHAVTAFALAFAVAAVWPRLRVPMYIYAVAIAASRLVLLAHHPSDVVAGAVVGLVCAMLVRYWFAARRLGFRFGKDGRILPR</sequence>
<keyword evidence="6 7" id="KW-0472">Membrane</keyword>
<organism evidence="9 10">
    <name type="scientific">Bradyrhizobium denitrificans</name>
    <dbReference type="NCBI Taxonomy" id="2734912"/>
    <lineage>
        <taxon>Bacteria</taxon>
        <taxon>Pseudomonadati</taxon>
        <taxon>Pseudomonadota</taxon>
        <taxon>Alphaproteobacteria</taxon>
        <taxon>Hyphomicrobiales</taxon>
        <taxon>Nitrobacteraceae</taxon>
        <taxon>Bradyrhizobium</taxon>
    </lineage>
</organism>
<feature type="transmembrane region" description="Helical" evidence="7">
    <location>
        <begin position="96"/>
        <end position="118"/>
    </location>
</feature>
<proteinExistence type="predicted"/>
<protein>
    <submittedName>
        <fullName evidence="9">Phosphatase PAP2 family protein</fullName>
    </submittedName>
</protein>
<dbReference type="EMBL" id="JAFCLK010000008">
    <property type="protein sequence ID" value="MBR1136040.1"/>
    <property type="molecule type" value="Genomic_DNA"/>
</dbReference>
<keyword evidence="5 7" id="KW-1133">Transmembrane helix</keyword>
<keyword evidence="2" id="KW-1003">Cell membrane</keyword>
<comment type="subcellular location">
    <subcellularLocation>
        <location evidence="1">Cell membrane</location>
        <topology evidence="1">Multi-pass membrane protein</topology>
    </subcellularLocation>
</comment>
<feature type="transmembrane region" description="Helical" evidence="7">
    <location>
        <begin position="48"/>
        <end position="66"/>
    </location>
</feature>
<dbReference type="Pfam" id="PF01569">
    <property type="entry name" value="PAP2"/>
    <property type="match status" value="1"/>
</dbReference>
<dbReference type="InterPro" id="IPR000326">
    <property type="entry name" value="PAP2/HPO"/>
</dbReference>
<evidence type="ECO:0000256" key="7">
    <source>
        <dbReference type="SAM" id="Phobius"/>
    </source>
</evidence>
<dbReference type="PANTHER" id="PTHR14969">
    <property type="entry name" value="SPHINGOSINE-1-PHOSPHATE PHOSPHOHYDROLASE"/>
    <property type="match status" value="1"/>
</dbReference>
<feature type="domain" description="Phosphatidic acid phosphatase type 2/haloperoxidase" evidence="8">
    <location>
        <begin position="130"/>
        <end position="242"/>
    </location>
</feature>